<evidence type="ECO:0000256" key="1">
    <source>
        <dbReference type="SAM" id="MobiDB-lite"/>
    </source>
</evidence>
<reference evidence="2" key="2">
    <citation type="submission" date="2008-12" db="EMBL/GenBank/DDBJ databases">
        <title>Improved gene annotation of the rice (Oryza sativa) genomes.</title>
        <authorList>
            <person name="Wang J."/>
            <person name="Li R."/>
            <person name="Fan W."/>
            <person name="Huang Q."/>
            <person name="Zhang J."/>
            <person name="Zhou Y."/>
            <person name="Hu Y."/>
            <person name="Zi S."/>
            <person name="Li J."/>
            <person name="Ni P."/>
            <person name="Zheng H."/>
            <person name="Zhang Y."/>
            <person name="Zhao M."/>
            <person name="Hao Q."/>
            <person name="McDermott J."/>
            <person name="Samudrala R."/>
            <person name="Kristiansen K."/>
            <person name="Wong G.K.-S."/>
        </authorList>
    </citation>
    <scope>NUCLEOTIDE SEQUENCE</scope>
</reference>
<feature type="compositionally biased region" description="Basic and acidic residues" evidence="1">
    <location>
        <begin position="15"/>
        <end position="27"/>
    </location>
</feature>
<dbReference type="AlphaFoldDB" id="B9FMB3"/>
<feature type="region of interest" description="Disordered" evidence="1">
    <location>
        <begin position="1"/>
        <end position="61"/>
    </location>
</feature>
<organism evidence="2">
    <name type="scientific">Oryza sativa subsp. japonica</name>
    <name type="common">Rice</name>
    <dbReference type="NCBI Taxonomy" id="39947"/>
    <lineage>
        <taxon>Eukaryota</taxon>
        <taxon>Viridiplantae</taxon>
        <taxon>Streptophyta</taxon>
        <taxon>Embryophyta</taxon>
        <taxon>Tracheophyta</taxon>
        <taxon>Spermatophyta</taxon>
        <taxon>Magnoliopsida</taxon>
        <taxon>Liliopsida</taxon>
        <taxon>Poales</taxon>
        <taxon>Poaceae</taxon>
        <taxon>BOP clade</taxon>
        <taxon>Oryzoideae</taxon>
        <taxon>Oryzeae</taxon>
        <taxon>Oryzinae</taxon>
        <taxon>Oryza</taxon>
        <taxon>Oryza sativa</taxon>
    </lineage>
</organism>
<gene>
    <name evidence="2" type="ORF">OsJ_17028</name>
</gene>
<name>B9FMB3_ORYSJ</name>
<reference evidence="2" key="1">
    <citation type="journal article" date="2005" name="PLoS Biol.">
        <title>The genomes of Oryza sativa: a history of duplications.</title>
        <authorList>
            <person name="Yu J."/>
            <person name="Wang J."/>
            <person name="Lin W."/>
            <person name="Li S."/>
            <person name="Li H."/>
            <person name="Zhou J."/>
            <person name="Ni P."/>
            <person name="Dong W."/>
            <person name="Hu S."/>
            <person name="Zeng C."/>
            <person name="Zhang J."/>
            <person name="Zhang Y."/>
            <person name="Li R."/>
            <person name="Xu Z."/>
            <person name="Li S."/>
            <person name="Li X."/>
            <person name="Zheng H."/>
            <person name="Cong L."/>
            <person name="Lin L."/>
            <person name="Yin J."/>
            <person name="Geng J."/>
            <person name="Li G."/>
            <person name="Shi J."/>
            <person name="Liu J."/>
            <person name="Lv H."/>
            <person name="Li J."/>
            <person name="Wang J."/>
            <person name="Deng Y."/>
            <person name="Ran L."/>
            <person name="Shi X."/>
            <person name="Wang X."/>
            <person name="Wu Q."/>
            <person name="Li C."/>
            <person name="Ren X."/>
            <person name="Wang J."/>
            <person name="Wang X."/>
            <person name="Li D."/>
            <person name="Liu D."/>
            <person name="Zhang X."/>
            <person name="Ji Z."/>
            <person name="Zhao W."/>
            <person name="Sun Y."/>
            <person name="Zhang Z."/>
            <person name="Bao J."/>
            <person name="Han Y."/>
            <person name="Dong L."/>
            <person name="Ji J."/>
            <person name="Chen P."/>
            <person name="Wu S."/>
            <person name="Liu J."/>
            <person name="Xiao Y."/>
            <person name="Bu D."/>
            <person name="Tan J."/>
            <person name="Yang L."/>
            <person name="Ye C."/>
            <person name="Zhang J."/>
            <person name="Xu J."/>
            <person name="Zhou Y."/>
            <person name="Yu Y."/>
            <person name="Zhang B."/>
            <person name="Zhuang S."/>
            <person name="Wei H."/>
            <person name="Liu B."/>
            <person name="Lei M."/>
            <person name="Yu H."/>
            <person name="Li Y."/>
            <person name="Xu H."/>
            <person name="Wei S."/>
            <person name="He X."/>
            <person name="Fang L."/>
            <person name="Zhang Z."/>
            <person name="Zhang Y."/>
            <person name="Huang X."/>
            <person name="Su Z."/>
            <person name="Tong W."/>
            <person name="Li J."/>
            <person name="Tong Z."/>
            <person name="Li S."/>
            <person name="Ye J."/>
            <person name="Wang L."/>
            <person name="Fang L."/>
            <person name="Lei T."/>
            <person name="Chen C."/>
            <person name="Chen H."/>
            <person name="Xu Z."/>
            <person name="Li H."/>
            <person name="Huang H."/>
            <person name="Zhang F."/>
            <person name="Xu H."/>
            <person name="Li N."/>
            <person name="Zhao C."/>
            <person name="Li S."/>
            <person name="Dong L."/>
            <person name="Huang Y."/>
            <person name="Li L."/>
            <person name="Xi Y."/>
            <person name="Qi Q."/>
            <person name="Li W."/>
            <person name="Zhang B."/>
            <person name="Hu W."/>
            <person name="Zhang Y."/>
            <person name="Tian X."/>
            <person name="Jiao Y."/>
            <person name="Liang X."/>
            <person name="Jin J."/>
            <person name="Gao L."/>
            <person name="Zheng W."/>
            <person name="Hao B."/>
            <person name="Liu S."/>
            <person name="Wang W."/>
            <person name="Yuan L."/>
            <person name="Cao M."/>
            <person name="McDermott J."/>
            <person name="Samudrala R."/>
            <person name="Wang J."/>
            <person name="Wong G.K."/>
            <person name="Yang H."/>
        </authorList>
    </citation>
    <scope>NUCLEOTIDE SEQUENCE [LARGE SCALE GENOMIC DNA]</scope>
</reference>
<evidence type="ECO:0000313" key="2">
    <source>
        <dbReference type="EMBL" id="EEE62241.1"/>
    </source>
</evidence>
<proteinExistence type="predicted"/>
<dbReference type="EMBL" id="CM000142">
    <property type="protein sequence ID" value="EEE62241.1"/>
    <property type="molecule type" value="Genomic_DNA"/>
</dbReference>
<dbReference type="Proteomes" id="UP000007752">
    <property type="component" value="Chromosome 5"/>
</dbReference>
<accession>B9FMB3</accession>
<protein>
    <submittedName>
        <fullName evidence="2">Uncharacterized protein</fullName>
    </submittedName>
</protein>
<sequence>MKGEAGQQQQQQQQHTRDNATSNEDRGIGGSPAAAVAAAEEEEPGRSDRGEEEEVEEANKQSFLLSWCHSREKSATARRRGLDTVDILKPRQFERSKITECSAVVAKPY</sequence>